<dbReference type="CDD" id="cd12797">
    <property type="entry name" value="M23_peptidase"/>
    <property type="match status" value="1"/>
</dbReference>
<dbReference type="InterPro" id="IPR011055">
    <property type="entry name" value="Dup_hybrid_motif"/>
</dbReference>
<dbReference type="PANTHER" id="PTHR21666:SF289">
    <property type="entry name" value="L-ALA--D-GLU ENDOPEPTIDASE"/>
    <property type="match status" value="1"/>
</dbReference>
<evidence type="ECO:0000313" key="3">
    <source>
        <dbReference type="EMBL" id="ADO82887.1"/>
    </source>
</evidence>
<protein>
    <submittedName>
        <fullName evidence="3">Peptidase M23</fullName>
    </submittedName>
</protein>
<organism evidence="3 4">
    <name type="scientific">Ilyobacter polytropus (strain ATCC 51220 / DSM 2926 / LMG 16218 / CuHBu1)</name>
    <dbReference type="NCBI Taxonomy" id="572544"/>
    <lineage>
        <taxon>Bacteria</taxon>
        <taxon>Fusobacteriati</taxon>
        <taxon>Fusobacteriota</taxon>
        <taxon>Fusobacteriia</taxon>
        <taxon>Fusobacteriales</taxon>
        <taxon>Fusobacteriaceae</taxon>
        <taxon>Ilyobacter</taxon>
    </lineage>
</organism>
<accession>E3H7J1</accession>
<reference evidence="3 4" key="1">
    <citation type="journal article" date="2010" name="Stand. Genomic Sci.">
        <title>Complete genome sequence of Ilyobacter polytropus type strain (CuHbu1).</title>
        <authorList>
            <person name="Sikorski J."/>
            <person name="Chertkov O."/>
            <person name="Lapidus A."/>
            <person name="Nolan M."/>
            <person name="Lucas S."/>
            <person name="Del Rio T.G."/>
            <person name="Tice H."/>
            <person name="Cheng J.F."/>
            <person name="Tapia R."/>
            <person name="Han C."/>
            <person name="Goodwin L."/>
            <person name="Pitluck S."/>
            <person name="Liolios K."/>
            <person name="Ivanova N."/>
            <person name="Mavromatis K."/>
            <person name="Mikhailova N."/>
            <person name="Pati A."/>
            <person name="Chen A."/>
            <person name="Palaniappan K."/>
            <person name="Land M."/>
            <person name="Hauser L."/>
            <person name="Chang Y.J."/>
            <person name="Jeffries C.D."/>
            <person name="Brambilla E."/>
            <person name="Yasawong M."/>
            <person name="Rohde M."/>
            <person name="Pukall R."/>
            <person name="Spring S."/>
            <person name="Goker M."/>
            <person name="Woyke T."/>
            <person name="Bristow J."/>
            <person name="Eisen J.A."/>
            <person name="Markowitz V."/>
            <person name="Hugenholtz P."/>
            <person name="Kyrpides N.C."/>
            <person name="Klenk H.P."/>
        </authorList>
    </citation>
    <scope>NUCLEOTIDE SEQUENCE [LARGE SCALE GENOMIC DNA]</scope>
    <source>
        <strain evidence="4">ATCC 51220 / DSM 2926 / LMG 16218 / CuHBu1</strain>
    </source>
</reference>
<dbReference type="RefSeq" id="WP_013387554.1">
    <property type="nucleotide sequence ID" value="NC_014632.1"/>
</dbReference>
<dbReference type="GO" id="GO:0004222">
    <property type="term" value="F:metalloendopeptidase activity"/>
    <property type="evidence" value="ECO:0007669"/>
    <property type="project" value="TreeGrafter"/>
</dbReference>
<dbReference type="FunFam" id="2.70.70.10:FF:000006">
    <property type="entry name" value="M23 family peptidase"/>
    <property type="match status" value="1"/>
</dbReference>
<dbReference type="AlphaFoldDB" id="E3H7J1"/>
<dbReference type="SUPFAM" id="SSF51261">
    <property type="entry name" value="Duplicated hybrid motif"/>
    <property type="match status" value="1"/>
</dbReference>
<dbReference type="PANTHER" id="PTHR21666">
    <property type="entry name" value="PEPTIDASE-RELATED"/>
    <property type="match status" value="1"/>
</dbReference>
<evidence type="ECO:0000313" key="4">
    <source>
        <dbReference type="Proteomes" id="UP000006875"/>
    </source>
</evidence>
<keyword evidence="4" id="KW-1185">Reference proteome</keyword>
<dbReference type="eggNOG" id="COG0739">
    <property type="taxonomic scope" value="Bacteria"/>
</dbReference>
<dbReference type="KEGG" id="ipo:Ilyop_1106"/>
<dbReference type="MEROPS" id="M23.014"/>
<dbReference type="Pfam" id="PF01551">
    <property type="entry name" value="Peptidase_M23"/>
    <property type="match status" value="1"/>
</dbReference>
<feature type="domain" description="M23ase beta-sheet core" evidence="2">
    <location>
        <begin position="114"/>
        <end position="208"/>
    </location>
</feature>
<dbReference type="STRING" id="572544.Ilyop_1106"/>
<dbReference type="HOGENOM" id="CLU_1287399_0_0_0"/>
<proteinExistence type="predicted"/>
<name>E3H7J1_ILYPC</name>
<dbReference type="InterPro" id="IPR050570">
    <property type="entry name" value="Cell_wall_metabolism_enzyme"/>
</dbReference>
<evidence type="ECO:0000256" key="1">
    <source>
        <dbReference type="ARBA" id="ARBA00022729"/>
    </source>
</evidence>
<gene>
    <name evidence="3" type="ordered locus">Ilyop_1106</name>
</gene>
<evidence type="ECO:0000259" key="2">
    <source>
        <dbReference type="Pfam" id="PF01551"/>
    </source>
</evidence>
<dbReference type="InterPro" id="IPR016047">
    <property type="entry name" value="M23ase_b-sheet_dom"/>
</dbReference>
<sequence length="214" mass="24119">MIIILGVIFFMTIKGYGEIDPLSLEENTKGEINVIDQKDNKSVRINSAGVRDFSMEVRDTNHKVREVILEKREIFNSYYRKPQDINFMWPLRKIAVTSNWGGRVDPIIGTKTSKHNGIDLAASIGTRVYAPASGIVRTARWIRGYGKTVIIDHGDGYSTRFGHLSSYNVKENDFVDKGSIIAKTGNTGRSTGPHLHYEVRYEEQPLNPSDFLGL</sequence>
<dbReference type="EMBL" id="CP002281">
    <property type="protein sequence ID" value="ADO82887.1"/>
    <property type="molecule type" value="Genomic_DNA"/>
</dbReference>
<keyword evidence="1" id="KW-0732">Signal</keyword>
<dbReference type="Gene3D" id="2.70.70.10">
    <property type="entry name" value="Glucose Permease (Domain IIA)"/>
    <property type="match status" value="1"/>
</dbReference>
<dbReference type="Proteomes" id="UP000006875">
    <property type="component" value="Chromosome"/>
</dbReference>